<reference evidence="2 3" key="1">
    <citation type="submission" date="2016-06" db="EMBL/GenBank/DDBJ databases">
        <title>Evolution of pathogenesis and genome organization in the Tremellales.</title>
        <authorList>
            <person name="Cuomo C."/>
            <person name="Litvintseva A."/>
            <person name="Heitman J."/>
            <person name="Chen Y."/>
            <person name="Sun S."/>
            <person name="Springer D."/>
            <person name="Dromer F."/>
            <person name="Young S."/>
            <person name="Zeng Q."/>
            <person name="Chapman S."/>
            <person name="Gujja S."/>
            <person name="Saif S."/>
            <person name="Birren B."/>
        </authorList>
    </citation>
    <scope>NUCLEOTIDE SEQUENCE [LARGE SCALE GENOMIC DNA]</scope>
    <source>
        <strain evidence="2 3">ATCC 28783</strain>
    </source>
</reference>
<dbReference type="PANTHER" id="PTHR28160">
    <property type="entry name" value="54S RIBOSOMAL PROTEIN L15, MITOCHONDRIAL"/>
    <property type="match status" value="1"/>
</dbReference>
<dbReference type="Proteomes" id="UP000289152">
    <property type="component" value="Unassembled WGS sequence"/>
</dbReference>
<feature type="compositionally biased region" description="Low complexity" evidence="1">
    <location>
        <begin position="53"/>
        <end position="63"/>
    </location>
</feature>
<proteinExistence type="predicted"/>
<dbReference type="InterPro" id="IPR040030">
    <property type="entry name" value="Ribosomal_mL57"/>
</dbReference>
<name>A0A4Q1BCI9_TREME</name>
<dbReference type="VEuPathDB" id="FungiDB:TREMEDRAFT_60601"/>
<dbReference type="AlphaFoldDB" id="A0A4Q1BCI9"/>
<organism evidence="2 3">
    <name type="scientific">Tremella mesenterica</name>
    <name type="common">Jelly fungus</name>
    <dbReference type="NCBI Taxonomy" id="5217"/>
    <lineage>
        <taxon>Eukaryota</taxon>
        <taxon>Fungi</taxon>
        <taxon>Dikarya</taxon>
        <taxon>Basidiomycota</taxon>
        <taxon>Agaricomycotina</taxon>
        <taxon>Tremellomycetes</taxon>
        <taxon>Tremellales</taxon>
        <taxon>Tremellaceae</taxon>
        <taxon>Tremella</taxon>
    </lineage>
</organism>
<sequence length="321" mass="35820">MSLASTSSTSSVRCLLNHSRLLPTASHEYSRRHLAAAARAYIDPETDTPLHQPSSPRRPIRSPQEPLLTPLQAQAFLSNILSLPLSHQLSPELSLQILTHKSFRYAHFIRPHGPNSFVSRSNARQNIRARGDIEFQRDFVDESDPTRSNVVFGKQGEDHDHDDNSNLGPTLVSHNARLSFLGRRAISSYLTLFVHSALPTSGSLRNVDFLRGETLDKKLDNMRHVNNLGRTVGDHWHVGEVMRWDKNPTSLESDHAKIKGMVVEATLGGVYTTFGSPAAHRAFHLLVLPRLAHQLRDPGLIELANKMAEGVRRDFGGVLRV</sequence>
<dbReference type="EMBL" id="SDIL01000137">
    <property type="protein sequence ID" value="RXK35424.1"/>
    <property type="molecule type" value="Genomic_DNA"/>
</dbReference>
<gene>
    <name evidence="2" type="ORF">M231_07328</name>
</gene>
<dbReference type="PANTHER" id="PTHR28160:SF1">
    <property type="entry name" value="LARGE RIBOSOMAL SUBUNIT PROTEIN ML57"/>
    <property type="match status" value="1"/>
</dbReference>
<dbReference type="SUPFAM" id="SSF69065">
    <property type="entry name" value="RNase III domain-like"/>
    <property type="match status" value="1"/>
</dbReference>
<feature type="region of interest" description="Disordered" evidence="1">
    <location>
        <begin position="43"/>
        <end position="64"/>
    </location>
</feature>
<dbReference type="Gene3D" id="1.10.1520.10">
    <property type="entry name" value="Ribonuclease III domain"/>
    <property type="match status" value="1"/>
</dbReference>
<dbReference type="OrthoDB" id="2281895at2759"/>
<dbReference type="GO" id="GO:0032543">
    <property type="term" value="P:mitochondrial translation"/>
    <property type="evidence" value="ECO:0007669"/>
    <property type="project" value="InterPro"/>
</dbReference>
<protein>
    <submittedName>
        <fullName evidence="2">Uncharacterized protein</fullName>
    </submittedName>
</protein>
<keyword evidence="3" id="KW-1185">Reference proteome</keyword>
<comment type="caution">
    <text evidence="2">The sequence shown here is derived from an EMBL/GenBank/DDBJ whole genome shotgun (WGS) entry which is preliminary data.</text>
</comment>
<dbReference type="InParanoid" id="A0A4Q1BCI9"/>
<dbReference type="GO" id="GO:0005762">
    <property type="term" value="C:mitochondrial large ribosomal subunit"/>
    <property type="evidence" value="ECO:0007669"/>
    <property type="project" value="InterPro"/>
</dbReference>
<dbReference type="GO" id="GO:0004525">
    <property type="term" value="F:ribonuclease III activity"/>
    <property type="evidence" value="ECO:0007669"/>
    <property type="project" value="InterPro"/>
</dbReference>
<evidence type="ECO:0000313" key="2">
    <source>
        <dbReference type="EMBL" id="RXK35424.1"/>
    </source>
</evidence>
<dbReference type="GO" id="GO:0003735">
    <property type="term" value="F:structural constituent of ribosome"/>
    <property type="evidence" value="ECO:0007669"/>
    <property type="project" value="InterPro"/>
</dbReference>
<dbReference type="InterPro" id="IPR036389">
    <property type="entry name" value="RNase_III_sf"/>
</dbReference>
<evidence type="ECO:0000256" key="1">
    <source>
        <dbReference type="SAM" id="MobiDB-lite"/>
    </source>
</evidence>
<accession>A0A4Q1BCI9</accession>
<evidence type="ECO:0000313" key="3">
    <source>
        <dbReference type="Proteomes" id="UP000289152"/>
    </source>
</evidence>
<dbReference type="GO" id="GO:0006396">
    <property type="term" value="P:RNA processing"/>
    <property type="evidence" value="ECO:0007669"/>
    <property type="project" value="InterPro"/>
</dbReference>